<sequence>MEDQPYELMDTKQAADALDAYLGERGPALQRLRSALADHGQEPGEMLDGSVYSVSPLWAWTTTRITELGVAPMPLVEDPTRPSWPSWARHGRLVDPHPPAATLALVDGFASYLGQLISAAAPQARWRVGEHLIADHPLLNYPVLGSDHQQVFLPAMPLYSAYQSAHGRDPMSGTEMLAHARRTIDALHGEGPEAAAIEEPLVTVVAEIDCFDVGLREDIPTEHPGVVEHLIAELRDRDGVESVHRYGPAALVVDVPDWDELRLRLWCTLWLQRHLPR</sequence>
<organism evidence="1 2">
    <name type="scientific">Kocuria aegyptia</name>
    <dbReference type="NCBI Taxonomy" id="330943"/>
    <lineage>
        <taxon>Bacteria</taxon>
        <taxon>Bacillati</taxon>
        <taxon>Actinomycetota</taxon>
        <taxon>Actinomycetes</taxon>
        <taxon>Micrococcales</taxon>
        <taxon>Micrococcaceae</taxon>
        <taxon>Kocuria</taxon>
    </lineage>
</organism>
<name>A0ABP4W301_9MICC</name>
<reference evidence="2" key="1">
    <citation type="journal article" date="2019" name="Int. J. Syst. Evol. Microbiol.">
        <title>The Global Catalogue of Microorganisms (GCM) 10K type strain sequencing project: providing services to taxonomists for standard genome sequencing and annotation.</title>
        <authorList>
            <consortium name="The Broad Institute Genomics Platform"/>
            <consortium name="The Broad Institute Genome Sequencing Center for Infectious Disease"/>
            <person name="Wu L."/>
            <person name="Ma J."/>
        </authorList>
    </citation>
    <scope>NUCLEOTIDE SEQUENCE [LARGE SCALE GENOMIC DNA]</scope>
    <source>
        <strain evidence="2">JCM 14735</strain>
    </source>
</reference>
<comment type="caution">
    <text evidence="1">The sequence shown here is derived from an EMBL/GenBank/DDBJ whole genome shotgun (WGS) entry which is preliminary data.</text>
</comment>
<evidence type="ECO:0000313" key="1">
    <source>
        <dbReference type="EMBL" id="GAA1745660.1"/>
    </source>
</evidence>
<dbReference type="EMBL" id="BAAAOA010000003">
    <property type="protein sequence ID" value="GAA1745660.1"/>
    <property type="molecule type" value="Genomic_DNA"/>
</dbReference>
<protein>
    <submittedName>
        <fullName evidence="1">Uncharacterized protein</fullName>
    </submittedName>
</protein>
<dbReference type="Proteomes" id="UP001501204">
    <property type="component" value="Unassembled WGS sequence"/>
</dbReference>
<keyword evidence="2" id="KW-1185">Reference proteome</keyword>
<dbReference type="RefSeq" id="WP_344118736.1">
    <property type="nucleotide sequence ID" value="NZ_BAAAOA010000003.1"/>
</dbReference>
<proteinExistence type="predicted"/>
<evidence type="ECO:0000313" key="2">
    <source>
        <dbReference type="Proteomes" id="UP001501204"/>
    </source>
</evidence>
<gene>
    <name evidence="1" type="ORF">GCM10009767_00370</name>
</gene>
<accession>A0ABP4W301</accession>